<keyword evidence="3" id="KW-0813">Transport</keyword>
<dbReference type="SUPFAM" id="SSF48371">
    <property type="entry name" value="ARM repeat"/>
    <property type="match status" value="1"/>
</dbReference>
<proteinExistence type="inferred from homology"/>
<evidence type="ECO:0000256" key="2">
    <source>
        <dbReference type="ARBA" id="ARBA00007991"/>
    </source>
</evidence>
<dbReference type="PANTHER" id="PTHR12363">
    <property type="entry name" value="TRANSPORTIN 3 AND IMPORTIN 13"/>
    <property type="match status" value="1"/>
</dbReference>
<dbReference type="Proteomes" id="UP001201262">
    <property type="component" value="Unassembled WGS sequence"/>
</dbReference>
<dbReference type="PANTHER" id="PTHR12363:SF33">
    <property type="entry name" value="IMPORTIN-13"/>
    <property type="match status" value="1"/>
</dbReference>
<sequence length="1031" mass="113440">MDAAGQATALGSAQDPQALLEHAKTVSALLGRANILVSQLYNPSGTTPEQLKFIQERLQEIQRLPQGWQVAEGLLDHPDSNTRFFGALTFIVKINQSWSDLPDGTPQQLKNHLITGFVALVDAREKYHVIRKLAAALVALFFKDASWAHPLRDLGVAFKTRAVNDSSNVDFENTTLPSLNEAQITGLLCFSTAIAEEATKASSLVRESGDHPVAESIQDAFCLFDYVLKVLLQQISAGNATDTEAGHEALRSWHAWLDVRASIHFRTPLDQRHLSSPTNRLVQCIGIAELSETATEIIAEMLRSESSLLTDAHRQYILEYMSGKSAAELVQRLNEGDYDNEAMAFWDLLDAYTSTQQVKLVSGTLGPSHAVILSYFDRLFHGPGYPGVDDKISPLLLDWWTATADDLQYGVDNGLQEARLCLANSVLNVYNRLRWPMPGESAHWDADERSEFHSFRRETQDFLLSAFPTLGIELIDLFRQKAVAALSTSDWTELETACFCLAQLSEAIDGDNEAVAHLDAIFNSERFTVLCMNSEQLPNKPRQTLVDILGKYQMFFEQKPNLLPPVLTFLFSSLNISSCTNSASRSIGSLSKSCRHKLVAELPVFLRIFSEFQLSTIATAQSLERVVEGIAAIVQALPSEETKVPYIDELLRPFFVQSASARDDAQRGDVESAHTRGHLALRCIAGIGRGLRSDQDSVIDLESEETASYDNTFWTGHGIQEKLCQCLLVYLNEFPLDHVIVEDVCEVLKAGFTESIGPFVLKPANIALFLTGIPLGTAGAADVMMSTASSFLASYQKTPAKVQEEAALLFIHVYWAFSVMIHHPENNDPEVSNSGIAFLTRSLPKYHEILFALTSTPPPPASHIATLLDTQTYTPILQTILNFVTTALGGKEPLPLRSAAQFWVGVLNLSNSTNTHTNASRAIHEYLPNLCHVLVTQVSGVCARSDINHLCEVLKKIVFKFQGEARPHLSASLASIPGPNDQSASNGIALSLSKEKERFLAMLIGARGGSATQEVVRSYWVSCRGAGFAYT</sequence>
<dbReference type="Gene3D" id="1.25.10.10">
    <property type="entry name" value="Leucine-rich Repeat Variant"/>
    <property type="match status" value="1"/>
</dbReference>
<evidence type="ECO:0000259" key="6">
    <source>
        <dbReference type="Pfam" id="PF03810"/>
    </source>
</evidence>
<name>A0AAD4L1F9_9EURO</name>
<dbReference type="InterPro" id="IPR016024">
    <property type="entry name" value="ARM-type_fold"/>
</dbReference>
<evidence type="ECO:0000313" key="7">
    <source>
        <dbReference type="EMBL" id="KAH8702371.1"/>
    </source>
</evidence>
<gene>
    <name evidence="7" type="ORF">BGW36DRAFT_424648</name>
</gene>
<comment type="caution">
    <text evidence="7">The sequence shown here is derived from an EMBL/GenBank/DDBJ whole genome shotgun (WGS) entry which is preliminary data.</text>
</comment>
<dbReference type="Pfam" id="PF24140">
    <property type="entry name" value="TPR_TNPO3_IPO13_3rd"/>
    <property type="match status" value="1"/>
</dbReference>
<keyword evidence="8" id="KW-1185">Reference proteome</keyword>
<dbReference type="Pfam" id="PF03810">
    <property type="entry name" value="IBN_N"/>
    <property type="match status" value="1"/>
</dbReference>
<dbReference type="GO" id="GO:0006606">
    <property type="term" value="P:protein import into nucleus"/>
    <property type="evidence" value="ECO:0007669"/>
    <property type="project" value="TreeGrafter"/>
</dbReference>
<evidence type="ECO:0000256" key="1">
    <source>
        <dbReference type="ARBA" id="ARBA00004123"/>
    </source>
</evidence>
<dbReference type="AlphaFoldDB" id="A0AAD4L1F9"/>
<feature type="domain" description="Importin N-terminal" evidence="6">
    <location>
        <begin position="55"/>
        <end position="117"/>
    </location>
</feature>
<evidence type="ECO:0000313" key="8">
    <source>
        <dbReference type="Proteomes" id="UP001201262"/>
    </source>
</evidence>
<dbReference type="EMBL" id="JAJTJA010000003">
    <property type="protein sequence ID" value="KAH8702371.1"/>
    <property type="molecule type" value="Genomic_DNA"/>
</dbReference>
<dbReference type="GeneID" id="70250289"/>
<organism evidence="7 8">
    <name type="scientific">Talaromyces proteolyticus</name>
    <dbReference type="NCBI Taxonomy" id="1131652"/>
    <lineage>
        <taxon>Eukaryota</taxon>
        <taxon>Fungi</taxon>
        <taxon>Dikarya</taxon>
        <taxon>Ascomycota</taxon>
        <taxon>Pezizomycotina</taxon>
        <taxon>Eurotiomycetes</taxon>
        <taxon>Eurotiomycetidae</taxon>
        <taxon>Eurotiales</taxon>
        <taxon>Trichocomaceae</taxon>
        <taxon>Talaromyces</taxon>
        <taxon>Talaromyces sect. Bacilispori</taxon>
    </lineage>
</organism>
<comment type="subcellular location">
    <subcellularLocation>
        <location evidence="1">Nucleus</location>
    </subcellularLocation>
</comment>
<reference evidence="7" key="1">
    <citation type="submission" date="2021-12" db="EMBL/GenBank/DDBJ databases">
        <title>Convergent genome expansion in fungi linked to evolution of root-endophyte symbiosis.</title>
        <authorList>
            <consortium name="DOE Joint Genome Institute"/>
            <person name="Ke Y.-H."/>
            <person name="Bonito G."/>
            <person name="Liao H.-L."/>
            <person name="Looney B."/>
            <person name="Rojas-Flechas A."/>
            <person name="Nash J."/>
            <person name="Hameed K."/>
            <person name="Schadt C."/>
            <person name="Martin F."/>
            <person name="Crous P.W."/>
            <person name="Miettinen O."/>
            <person name="Magnuson J.K."/>
            <person name="Labbe J."/>
            <person name="Jacobson D."/>
            <person name="Doktycz M.J."/>
            <person name="Veneault-Fourrey C."/>
            <person name="Kuo A."/>
            <person name="Mondo S."/>
            <person name="Calhoun S."/>
            <person name="Riley R."/>
            <person name="Ohm R."/>
            <person name="LaButti K."/>
            <person name="Andreopoulos B."/>
            <person name="Pangilinan J."/>
            <person name="Nolan M."/>
            <person name="Tritt A."/>
            <person name="Clum A."/>
            <person name="Lipzen A."/>
            <person name="Daum C."/>
            <person name="Barry K."/>
            <person name="Grigoriev I.V."/>
            <person name="Vilgalys R."/>
        </authorList>
    </citation>
    <scope>NUCLEOTIDE SEQUENCE</scope>
    <source>
        <strain evidence="7">PMI_201</strain>
    </source>
</reference>
<protein>
    <submittedName>
        <fullName evidence="7">Importin 13</fullName>
    </submittedName>
</protein>
<evidence type="ECO:0000256" key="5">
    <source>
        <dbReference type="ARBA" id="ARBA00023242"/>
    </source>
</evidence>
<dbReference type="GO" id="GO:0005634">
    <property type="term" value="C:nucleus"/>
    <property type="evidence" value="ECO:0007669"/>
    <property type="project" value="UniProtKB-SubCell"/>
</dbReference>
<accession>A0AAD4L1F9</accession>
<dbReference type="InterPro" id="IPR051345">
    <property type="entry name" value="Importin_beta-like_NTR"/>
</dbReference>
<dbReference type="RefSeq" id="XP_046075747.1">
    <property type="nucleotide sequence ID" value="XM_046220002.1"/>
</dbReference>
<dbReference type="InterPro" id="IPR057942">
    <property type="entry name" value="TPR_TNPO3_IPO13_3rd"/>
</dbReference>
<keyword evidence="4" id="KW-0653">Protein transport</keyword>
<dbReference type="InterPro" id="IPR011989">
    <property type="entry name" value="ARM-like"/>
</dbReference>
<evidence type="ECO:0000256" key="3">
    <source>
        <dbReference type="ARBA" id="ARBA00022448"/>
    </source>
</evidence>
<dbReference type="GO" id="GO:0031267">
    <property type="term" value="F:small GTPase binding"/>
    <property type="evidence" value="ECO:0007669"/>
    <property type="project" value="InterPro"/>
</dbReference>
<evidence type="ECO:0000256" key="4">
    <source>
        <dbReference type="ARBA" id="ARBA00022927"/>
    </source>
</evidence>
<dbReference type="GO" id="GO:0005737">
    <property type="term" value="C:cytoplasm"/>
    <property type="evidence" value="ECO:0007669"/>
    <property type="project" value="TreeGrafter"/>
</dbReference>
<comment type="similarity">
    <text evidence="2">Belongs to the importin beta family.</text>
</comment>
<keyword evidence="5" id="KW-0539">Nucleus</keyword>
<dbReference type="InterPro" id="IPR001494">
    <property type="entry name" value="Importin-beta_N"/>
</dbReference>